<sequence>MKIKALWGFVGNAALLGEGVESAKVKRGQVFEDADDEYAHTLIGKKLVVEVGGDGKSKILKPKETKPATPAEKKAAAEKAAAEEEANRLEAERLESERLEAERLEAEQKALAETK</sequence>
<dbReference type="EMBL" id="FOHW01000045">
    <property type="protein sequence ID" value="SEU03050.1"/>
    <property type="molecule type" value="Genomic_DNA"/>
</dbReference>
<evidence type="ECO:0000313" key="2">
    <source>
        <dbReference type="EMBL" id="SEU03050.1"/>
    </source>
</evidence>
<protein>
    <submittedName>
        <fullName evidence="2">Uncharacterized protein</fullName>
    </submittedName>
</protein>
<reference evidence="2 3" key="1">
    <citation type="submission" date="2016-10" db="EMBL/GenBank/DDBJ databases">
        <authorList>
            <person name="de Groot N.N."/>
        </authorList>
    </citation>
    <scope>NUCLEOTIDE SEQUENCE [LARGE SCALE GENOMIC DNA]</scope>
    <source>
        <strain evidence="2 3">DSM 11363</strain>
    </source>
</reference>
<dbReference type="AlphaFoldDB" id="A0A1I0J013"/>
<dbReference type="OrthoDB" id="6965307at2"/>
<feature type="region of interest" description="Disordered" evidence="1">
    <location>
        <begin position="58"/>
        <end position="100"/>
    </location>
</feature>
<name>A0A1I0J013_9PSED</name>
<dbReference type="Proteomes" id="UP000182332">
    <property type="component" value="Unassembled WGS sequence"/>
</dbReference>
<accession>A0A1I0J013</accession>
<organism evidence="2 3">
    <name type="scientific">Pseudomonas graminis</name>
    <dbReference type="NCBI Taxonomy" id="158627"/>
    <lineage>
        <taxon>Bacteria</taxon>
        <taxon>Pseudomonadati</taxon>
        <taxon>Pseudomonadota</taxon>
        <taxon>Gammaproteobacteria</taxon>
        <taxon>Pseudomonadales</taxon>
        <taxon>Pseudomonadaceae</taxon>
        <taxon>Pseudomonas</taxon>
    </lineage>
</organism>
<dbReference type="RefSeq" id="WP_074892749.1">
    <property type="nucleotide sequence ID" value="NZ_FOHW01000045.1"/>
</dbReference>
<evidence type="ECO:0000256" key="1">
    <source>
        <dbReference type="SAM" id="MobiDB-lite"/>
    </source>
</evidence>
<proteinExistence type="predicted"/>
<evidence type="ECO:0000313" key="3">
    <source>
        <dbReference type="Proteomes" id="UP000182332"/>
    </source>
</evidence>
<gene>
    <name evidence="2" type="ORF">SAMN05216197_14522</name>
</gene>